<dbReference type="EMBL" id="FMZP01000001">
    <property type="protein sequence ID" value="SDC05686.1"/>
    <property type="molecule type" value="Genomic_DNA"/>
</dbReference>
<evidence type="ECO:0000313" key="2">
    <source>
        <dbReference type="EMBL" id="SDC05686.1"/>
    </source>
</evidence>
<organism evidence="2 3">
    <name type="scientific">Natrinema hispanicum</name>
    <dbReference type="NCBI Taxonomy" id="392421"/>
    <lineage>
        <taxon>Archaea</taxon>
        <taxon>Methanobacteriati</taxon>
        <taxon>Methanobacteriota</taxon>
        <taxon>Stenosarchaea group</taxon>
        <taxon>Halobacteria</taxon>
        <taxon>Halobacteriales</taxon>
        <taxon>Natrialbaceae</taxon>
        <taxon>Natrinema</taxon>
    </lineage>
</organism>
<sequence>MSVDAEAEGDDRDLEAELATPEAGQVGVPVDAICVGCGRTRVKRATLEAMDQDPDADPTELEATDCTSFKHVCYPCQGATWWNPIAILTGLLEREQEREAERGE</sequence>
<feature type="compositionally biased region" description="Acidic residues" evidence="1">
    <location>
        <begin position="1"/>
        <end position="16"/>
    </location>
</feature>
<evidence type="ECO:0000256" key="1">
    <source>
        <dbReference type="SAM" id="MobiDB-lite"/>
    </source>
</evidence>
<protein>
    <submittedName>
        <fullName evidence="2">Uncharacterized protein</fullName>
    </submittedName>
</protein>
<dbReference type="AlphaFoldDB" id="A0A1G6IIX5"/>
<evidence type="ECO:0000313" key="3">
    <source>
        <dbReference type="Proteomes" id="UP000324021"/>
    </source>
</evidence>
<dbReference type="RefSeq" id="WP_149782204.1">
    <property type="nucleotide sequence ID" value="NZ_FMZP01000001.1"/>
</dbReference>
<proteinExistence type="predicted"/>
<gene>
    <name evidence="2" type="ORF">SAMN05192552_1001260</name>
</gene>
<reference evidence="2 3" key="1">
    <citation type="submission" date="2016-10" db="EMBL/GenBank/DDBJ databases">
        <authorList>
            <person name="Varghese N."/>
            <person name="Submissions S."/>
        </authorList>
    </citation>
    <scope>NUCLEOTIDE SEQUENCE [LARGE SCALE GENOMIC DNA]</scope>
    <source>
        <strain evidence="2 3">CDM_1</strain>
    </source>
</reference>
<dbReference type="Proteomes" id="UP000324021">
    <property type="component" value="Unassembled WGS sequence"/>
</dbReference>
<name>A0A1G6IIX5_9EURY</name>
<accession>A0A1G6IIX5</accession>
<feature type="region of interest" description="Disordered" evidence="1">
    <location>
        <begin position="1"/>
        <end position="22"/>
    </location>
</feature>